<comment type="caution">
    <text evidence="4">The sequence shown here is derived from an EMBL/GenBank/DDBJ whole genome shotgun (WGS) entry which is preliminary data.</text>
</comment>
<feature type="region of interest" description="Disordered" evidence="2">
    <location>
        <begin position="158"/>
        <end position="186"/>
    </location>
</feature>
<feature type="region of interest" description="Disordered" evidence="2">
    <location>
        <begin position="584"/>
        <end position="630"/>
    </location>
</feature>
<feature type="compositionally biased region" description="Low complexity" evidence="2">
    <location>
        <begin position="766"/>
        <end position="780"/>
    </location>
</feature>
<organism evidence="4 5">
    <name type="scientific">Streblomastix strix</name>
    <dbReference type="NCBI Taxonomy" id="222440"/>
    <lineage>
        <taxon>Eukaryota</taxon>
        <taxon>Metamonada</taxon>
        <taxon>Preaxostyla</taxon>
        <taxon>Oxymonadida</taxon>
        <taxon>Streblomastigidae</taxon>
        <taxon>Streblomastix</taxon>
    </lineage>
</organism>
<feature type="domain" description="RING-type" evidence="3">
    <location>
        <begin position="24"/>
        <end position="70"/>
    </location>
</feature>
<gene>
    <name evidence="4" type="ORF">EZS28_000331</name>
</gene>
<evidence type="ECO:0000313" key="4">
    <source>
        <dbReference type="EMBL" id="KAA6404141.1"/>
    </source>
</evidence>
<keyword evidence="1" id="KW-0479">Metal-binding</keyword>
<reference evidence="4 5" key="1">
    <citation type="submission" date="2019-03" db="EMBL/GenBank/DDBJ databases">
        <title>Single cell metagenomics reveals metabolic interactions within the superorganism composed of flagellate Streblomastix strix and complex community of Bacteroidetes bacteria on its surface.</title>
        <authorList>
            <person name="Treitli S.C."/>
            <person name="Kolisko M."/>
            <person name="Husnik F."/>
            <person name="Keeling P."/>
            <person name="Hampl V."/>
        </authorList>
    </citation>
    <scope>NUCLEOTIDE SEQUENCE [LARGE SCALE GENOMIC DNA]</scope>
    <source>
        <strain evidence="4">ST1C</strain>
    </source>
</reference>
<dbReference type="EMBL" id="SNRW01000025">
    <property type="protein sequence ID" value="KAA6404141.1"/>
    <property type="molecule type" value="Genomic_DNA"/>
</dbReference>
<keyword evidence="1" id="KW-0863">Zinc-finger</keyword>
<feature type="region of interest" description="Disordered" evidence="2">
    <location>
        <begin position="766"/>
        <end position="816"/>
    </location>
</feature>
<dbReference type="Proteomes" id="UP000324800">
    <property type="component" value="Unassembled WGS sequence"/>
</dbReference>
<name>A0A5J4X9Z3_9EUKA</name>
<evidence type="ECO:0000259" key="3">
    <source>
        <dbReference type="PROSITE" id="PS50089"/>
    </source>
</evidence>
<dbReference type="CDD" id="cd00065">
    <property type="entry name" value="FYVE_like_SF"/>
    <property type="match status" value="1"/>
</dbReference>
<evidence type="ECO:0000256" key="1">
    <source>
        <dbReference type="PROSITE-ProRule" id="PRU00175"/>
    </source>
</evidence>
<dbReference type="AlphaFoldDB" id="A0A5J4X9Z3"/>
<proteinExistence type="predicted"/>
<protein>
    <recommendedName>
        <fullName evidence="3">RING-type domain-containing protein</fullName>
    </recommendedName>
</protein>
<feature type="compositionally biased region" description="Basic and acidic residues" evidence="2">
    <location>
        <begin position="584"/>
        <end position="593"/>
    </location>
</feature>
<dbReference type="GO" id="GO:0008270">
    <property type="term" value="F:zinc ion binding"/>
    <property type="evidence" value="ECO:0007669"/>
    <property type="project" value="UniProtKB-KW"/>
</dbReference>
<accession>A0A5J4X9Z3</accession>
<sequence length="1125" mass="126226">MESQIGEAGPLHFNACRFSCTDECPICNQNFGKKLQSKQCPSCMRQICEICLKDQFIVSEKQNQKICPSCWIMLACDNTMNLKPHKRLENIIKIGQKFNSSEIISNSIRATLHFVSPQIPVSPLDPQSKMFRILTEYEENIGNDNQQTQQHPILNQLPQKQMVSQDEKDLNNKESNEKDQKNNQDNLESTVIPQQQTPQISPFAHSVSKVNASTQSNIQPYQKLHAFCLGEIQSLQSFPIFVSPPTSQFSPFNQPGTSSSQTVPQSLLSPLAISLNQSQMRIVLPGQGENGREYSSSLASPHSLPSINPFFPLLTSIQISRIPGSVNPFASFPSEIINQIKNQWGINEKDSLKKSGNTLKQGQSSNTKSDSQQDIFTDFMNLCAKAIQMNIEMPTALILLSVGISSAKGTILREYIKHEIEDGVGLIEDSDQLIKGNQQNDDTKKKTQNLNTKITSFYSIIPCSQNDDKNTDILNSPEISSSYLAELPHPAFISNANFFIKLCCLAYPSLAIYNPSIILSSSQSSSSQSQQSLLSSFYSQLSSQSPSHTIALVLQPLLQICVEVFVRKTALILTPCSDKHAQHQIDMKKERQKQSTKITQKLKEKTQKRLIGSKDDKHQQNSEGLKAPGSQTNAPWCPSLCIRVQSLCALAKALLALLTQIRRCRIPLGVHDDITSIKTISDNNQNSELKLGEFIIFPQQSSTLNSQLTSPQDQSSIQTRSNEIVKLLGPKPILPSTIWDKNGRGINSVIQLAFLASNSLQQSQSSQQLPSTISITSSQQTKDSNKQFNNDKISIDGSSQYLPTPPNSKRRAQIPEPRITRIANQPIINITEQIKSLTVDFPQTLKQKSDSDTIHTIAQKEQNLVLKQEIIYQQLPSDFALTFMDKPPQLLTSELPLTSPGYRAASILMKMLSFDSIINSLNLSIIRSIIANYIEPSGVWRSMEDADLILIEIEKEKLYWKIIEGTEDDLEGDGKIDIEKSRKVREMKRKNLKLNSSYPIYVSFEDPFGQFGIHRQYGEQNMNSKQLFLEKNNTNSRYIETVAKRVEAIQFVIDNLLFGYTQKQPMETYAALNILTASLSENQKIREQFFLQRIDSQTPPIPSKQLIQLCEFCGNDKPEPIQQAA</sequence>
<feature type="non-terminal residue" evidence="4">
    <location>
        <position position="1125"/>
    </location>
</feature>
<evidence type="ECO:0000313" key="5">
    <source>
        <dbReference type="Proteomes" id="UP000324800"/>
    </source>
</evidence>
<dbReference type="InterPro" id="IPR001841">
    <property type="entry name" value="Znf_RING"/>
</dbReference>
<keyword evidence="1" id="KW-0862">Zinc</keyword>
<feature type="compositionally biased region" description="Basic and acidic residues" evidence="2">
    <location>
        <begin position="165"/>
        <end position="182"/>
    </location>
</feature>
<dbReference type="PROSITE" id="PS50089">
    <property type="entry name" value="ZF_RING_2"/>
    <property type="match status" value="1"/>
</dbReference>
<feature type="compositionally biased region" description="Basic and acidic residues" evidence="2">
    <location>
        <begin position="601"/>
        <end position="620"/>
    </location>
</feature>
<evidence type="ECO:0000256" key="2">
    <source>
        <dbReference type="SAM" id="MobiDB-lite"/>
    </source>
</evidence>
<feature type="compositionally biased region" description="Polar residues" evidence="2">
    <location>
        <begin position="786"/>
        <end position="802"/>
    </location>
</feature>